<keyword evidence="2" id="KW-1185">Reference proteome</keyword>
<dbReference type="InterPro" id="IPR032774">
    <property type="entry name" value="WG_beta_rep"/>
</dbReference>
<comment type="caution">
    <text evidence="1">The sequence shown here is derived from an EMBL/GenBank/DDBJ whole genome shotgun (WGS) entry which is preliminary data.</text>
</comment>
<evidence type="ECO:0000313" key="2">
    <source>
        <dbReference type="Proteomes" id="UP000664554"/>
    </source>
</evidence>
<gene>
    <name evidence="1" type="ORF">J3492_07780</name>
</gene>
<dbReference type="EMBL" id="JAGBKM010000012">
    <property type="protein sequence ID" value="MBO1531115.1"/>
    <property type="molecule type" value="Genomic_DNA"/>
</dbReference>
<dbReference type="Pfam" id="PF14903">
    <property type="entry name" value="WG_beta_rep"/>
    <property type="match status" value="2"/>
</dbReference>
<dbReference type="Proteomes" id="UP000664554">
    <property type="component" value="Unassembled WGS sequence"/>
</dbReference>
<dbReference type="PANTHER" id="PTHR37841">
    <property type="entry name" value="GLR2918 PROTEIN"/>
    <property type="match status" value="1"/>
</dbReference>
<proteinExistence type="predicted"/>
<name>A0ABS3NNX6_9GAMM</name>
<evidence type="ECO:0000313" key="1">
    <source>
        <dbReference type="EMBL" id="MBO1531115.1"/>
    </source>
</evidence>
<organism evidence="1 2">
    <name type="scientific">Psychrobacter coccoides</name>
    <dbReference type="NCBI Taxonomy" id="2818440"/>
    <lineage>
        <taxon>Bacteria</taxon>
        <taxon>Pseudomonadati</taxon>
        <taxon>Pseudomonadota</taxon>
        <taxon>Gammaproteobacteria</taxon>
        <taxon>Moraxellales</taxon>
        <taxon>Moraxellaceae</taxon>
        <taxon>Psychrobacter</taxon>
    </lineage>
</organism>
<sequence>MSAPPLIKPSKASTTSLSRHLLDRRLTLAISVFVSAVFALPSAQAASCKLPKSYYKNVSCTSSRGHFLAVKDFGAPVAIINNKGKRVVDLTRYQQVDGNKISEGLLPVLRNSRVGYLNMQGREVVPTMYDMIKEGKSWARPVSEGRIVVKRNGSYGVINTSNQTIVPFSSAINRIDDYKGGIAQIHKNQASSWVDRSGNPTSDPNTVNEQALQTPYDQATTAKLRPFTTLQPHQQDGRWGFVDDNEVTMITYSFDEVRGFSEGLAAVRIEDQWGFVNLGGELVIPFRFDQKGVQADDNYKGAAAFIFKEGKAWVGNLKNGRKLCINKEGDHVSCD</sequence>
<dbReference type="PANTHER" id="PTHR37841:SF1">
    <property type="entry name" value="DUF3298 DOMAIN-CONTAINING PROTEIN"/>
    <property type="match status" value="1"/>
</dbReference>
<accession>A0ABS3NNX6</accession>
<dbReference type="RefSeq" id="WP_207991239.1">
    <property type="nucleotide sequence ID" value="NZ_JAGBKM010000012.1"/>
</dbReference>
<protein>
    <submittedName>
        <fullName evidence="1">WG repeat-containing protein</fullName>
    </submittedName>
</protein>
<reference evidence="1 2" key="1">
    <citation type="submission" date="2021-03" db="EMBL/GenBank/DDBJ databases">
        <authorList>
            <person name="Shang D.-D."/>
            <person name="Du Z.-J."/>
            <person name="Chen G.-J."/>
        </authorList>
    </citation>
    <scope>NUCLEOTIDE SEQUENCE [LARGE SCALE GENOMIC DNA]</scope>
    <source>
        <strain evidence="1 2">F1192</strain>
    </source>
</reference>